<reference evidence="1" key="1">
    <citation type="submission" date="2021-04" db="EMBL/GenBank/DDBJ databases">
        <title>Isolation of p-tert-butylphenol degrading bacteria Sphingobium phenoxybenzoativorans Tas13 from active sludge.</title>
        <authorList>
            <person name="Li Y."/>
        </authorList>
    </citation>
    <scope>NUCLEOTIDE SEQUENCE</scope>
    <source>
        <strain evidence="1">Tas13</strain>
    </source>
</reference>
<dbReference type="AlphaFoldDB" id="A0A975K324"/>
<organism evidence="1 2">
    <name type="scientific">Sphingobium phenoxybenzoativorans</name>
    <dbReference type="NCBI Taxonomy" id="1592790"/>
    <lineage>
        <taxon>Bacteria</taxon>
        <taxon>Pseudomonadati</taxon>
        <taxon>Pseudomonadota</taxon>
        <taxon>Alphaproteobacteria</taxon>
        <taxon>Sphingomonadales</taxon>
        <taxon>Sphingomonadaceae</taxon>
        <taxon>Sphingobium</taxon>
    </lineage>
</organism>
<sequence>MSRAALDYSLRRVFRVEPAGLEDNPALGLIAGLYRIRRGVWRPIAVWHGQPLDPDSGEELDRSPRWQVLYCGRLLWDHSLVWPACWANPIDRDEYIYLIERMNYARAHDPRDPFGKPSSRIDLLNCSPPSF</sequence>
<evidence type="ECO:0000313" key="1">
    <source>
        <dbReference type="EMBL" id="QUT04021.1"/>
    </source>
</evidence>
<evidence type="ECO:0000313" key="2">
    <source>
        <dbReference type="Proteomes" id="UP000681425"/>
    </source>
</evidence>
<accession>A0A975K324</accession>
<dbReference type="Proteomes" id="UP000681425">
    <property type="component" value="Chromosome"/>
</dbReference>
<dbReference type="KEGG" id="spph:KFK14_12780"/>
<dbReference type="RefSeq" id="WP_212607916.1">
    <property type="nucleotide sequence ID" value="NZ_CP073910.1"/>
</dbReference>
<name>A0A975K324_9SPHN</name>
<dbReference type="EMBL" id="CP073910">
    <property type="protein sequence ID" value="QUT04021.1"/>
    <property type="molecule type" value="Genomic_DNA"/>
</dbReference>
<protein>
    <submittedName>
        <fullName evidence="1">Uncharacterized protein</fullName>
    </submittedName>
</protein>
<gene>
    <name evidence="1" type="ORF">KFK14_12780</name>
</gene>
<proteinExistence type="predicted"/>
<keyword evidence="2" id="KW-1185">Reference proteome</keyword>